<keyword evidence="3" id="KW-0949">S-adenosyl-L-methionine</keyword>
<dbReference type="InterPro" id="IPR007197">
    <property type="entry name" value="rSAM"/>
</dbReference>
<keyword evidence="4" id="KW-0479">Metal-binding</keyword>
<evidence type="ECO:0000259" key="8">
    <source>
        <dbReference type="PROSITE" id="PS51918"/>
    </source>
</evidence>
<evidence type="ECO:0000256" key="4">
    <source>
        <dbReference type="ARBA" id="ARBA00022723"/>
    </source>
</evidence>
<dbReference type="SFLD" id="SFLDG01067">
    <property type="entry name" value="SPASM/twitch_domain_containing"/>
    <property type="match status" value="1"/>
</dbReference>
<name>A0ABW4RZ32_9ACTN</name>
<dbReference type="SUPFAM" id="SSF102114">
    <property type="entry name" value="Radical SAM enzymes"/>
    <property type="match status" value="1"/>
</dbReference>
<evidence type="ECO:0000256" key="3">
    <source>
        <dbReference type="ARBA" id="ARBA00022691"/>
    </source>
</evidence>
<dbReference type="CDD" id="cd21123">
    <property type="entry name" value="SPASM_MftC-like"/>
    <property type="match status" value="1"/>
</dbReference>
<evidence type="ECO:0000313" key="10">
    <source>
        <dbReference type="Proteomes" id="UP001597326"/>
    </source>
</evidence>
<comment type="caution">
    <text evidence="9">The sequence shown here is derived from an EMBL/GenBank/DDBJ whole genome shotgun (WGS) entry which is preliminary data.</text>
</comment>
<dbReference type="InterPro" id="IPR017200">
    <property type="entry name" value="PqqE-like"/>
</dbReference>
<dbReference type="SFLD" id="SFLDS00029">
    <property type="entry name" value="Radical_SAM"/>
    <property type="match status" value="1"/>
</dbReference>
<keyword evidence="10" id="KW-1185">Reference proteome</keyword>
<evidence type="ECO:0000256" key="7">
    <source>
        <dbReference type="SAM" id="MobiDB-lite"/>
    </source>
</evidence>
<evidence type="ECO:0000256" key="1">
    <source>
        <dbReference type="ARBA" id="ARBA00001966"/>
    </source>
</evidence>
<dbReference type="Proteomes" id="UP001597326">
    <property type="component" value="Unassembled WGS sequence"/>
</dbReference>
<keyword evidence="5" id="KW-0408">Iron</keyword>
<dbReference type="InterPro" id="IPR050377">
    <property type="entry name" value="Radical_SAM_PqqE_MftC-like"/>
</dbReference>
<dbReference type="NCBIfam" id="TIGR04053">
    <property type="entry name" value="TIGR04053 family radical SAM/SPASM domain-containing protein"/>
    <property type="match status" value="1"/>
</dbReference>
<dbReference type="SMART" id="SM00729">
    <property type="entry name" value="Elp3"/>
    <property type="match status" value="1"/>
</dbReference>
<evidence type="ECO:0000256" key="5">
    <source>
        <dbReference type="ARBA" id="ARBA00023004"/>
    </source>
</evidence>
<keyword evidence="2" id="KW-0004">4Fe-4S</keyword>
<dbReference type="Pfam" id="PF13186">
    <property type="entry name" value="SPASM"/>
    <property type="match status" value="1"/>
</dbReference>
<gene>
    <name evidence="9" type="ORF">ACFSCS_15450</name>
</gene>
<dbReference type="InterPro" id="IPR058240">
    <property type="entry name" value="rSAM_sf"/>
</dbReference>
<dbReference type="CDD" id="cd01335">
    <property type="entry name" value="Radical_SAM"/>
    <property type="match status" value="1"/>
</dbReference>
<dbReference type="PANTHER" id="PTHR11228:SF34">
    <property type="entry name" value="TUNGSTEN-CONTAINING ALDEHYDE FERREDOXIN OXIDOREDUCTASE COFACTOR MODIFYING PROTEIN"/>
    <property type="match status" value="1"/>
</dbReference>
<sequence length="438" mass="49008">MRRRRPGHQLHRALRPAGRPQHHQQDQPERGIVTTTVQGTSHRHAPVVRTIKHDINTKPFIVIWEVTRACALVCKHCRADAQHRAHPQQLTTEQGKQLLDDLAAYDTPRPLVVFTGGDPFERPDLAELCRYGTDLGLSVSLSPSVTPRLNPERLHEMREAGGKAMSVSLDGATAETHDAFRGFSGTFDKTVEAAGWINAEGYRLQVNSTFTKGNIHEAPALLQTVLGMGAKMWYTFLLVPTGRGADLQALSPEEREDVLNWLHDISDRIAIKTTEAPQYRRIAIQREQARNGKPVPEQVAQRGELYHYLTEETTRLLGEHPEKPRLPRAPMAVNSGSGFAFIDHIGDVYPNGFLPKHCGNVKEQAFHEIYENSPVFKALRRPDEFKGKCGVCEFNKMCGGSRSTAYAMTGDYLASDPTCMWVPEAWKAQTEGMPRRIG</sequence>
<dbReference type="InterPro" id="IPR013785">
    <property type="entry name" value="Aldolase_TIM"/>
</dbReference>
<evidence type="ECO:0000256" key="6">
    <source>
        <dbReference type="ARBA" id="ARBA00023014"/>
    </source>
</evidence>
<evidence type="ECO:0000256" key="2">
    <source>
        <dbReference type="ARBA" id="ARBA00022485"/>
    </source>
</evidence>
<feature type="region of interest" description="Disordered" evidence="7">
    <location>
        <begin position="1"/>
        <end position="30"/>
    </location>
</feature>
<feature type="compositionally biased region" description="Basic residues" evidence="7">
    <location>
        <begin position="1"/>
        <end position="14"/>
    </location>
</feature>
<protein>
    <submittedName>
        <fullName evidence="9">TIGR04053 family radical SAM/SPASM domain-containing protein</fullName>
    </submittedName>
</protein>
<reference evidence="10" key="1">
    <citation type="journal article" date="2019" name="Int. J. Syst. Evol. Microbiol.">
        <title>The Global Catalogue of Microorganisms (GCM) 10K type strain sequencing project: providing services to taxonomists for standard genome sequencing and annotation.</title>
        <authorList>
            <consortium name="The Broad Institute Genomics Platform"/>
            <consortium name="The Broad Institute Genome Sequencing Center for Infectious Disease"/>
            <person name="Wu L."/>
            <person name="Ma J."/>
        </authorList>
    </citation>
    <scope>NUCLEOTIDE SEQUENCE [LARGE SCALE GENOMIC DNA]</scope>
    <source>
        <strain evidence="10">CAIM 431</strain>
    </source>
</reference>
<dbReference type="RefSeq" id="WP_386751638.1">
    <property type="nucleotide sequence ID" value="NZ_BAAAIX010000037.1"/>
</dbReference>
<dbReference type="PANTHER" id="PTHR11228">
    <property type="entry name" value="RADICAL SAM DOMAIN PROTEIN"/>
    <property type="match status" value="1"/>
</dbReference>
<dbReference type="PIRSF" id="PIRSF037420">
    <property type="entry name" value="PQQ_syn_pqqE"/>
    <property type="match status" value="1"/>
</dbReference>
<accession>A0ABW4RZ32</accession>
<proteinExistence type="predicted"/>
<dbReference type="InterPro" id="IPR006638">
    <property type="entry name" value="Elp3/MiaA/NifB-like_rSAM"/>
</dbReference>
<keyword evidence="6" id="KW-0411">Iron-sulfur</keyword>
<dbReference type="EMBL" id="JBHUFZ010000036">
    <property type="protein sequence ID" value="MFD1891567.1"/>
    <property type="molecule type" value="Genomic_DNA"/>
</dbReference>
<dbReference type="InterPro" id="IPR023885">
    <property type="entry name" value="4Fe4S-binding_SPASM_dom"/>
</dbReference>
<dbReference type="PROSITE" id="PS51918">
    <property type="entry name" value="RADICAL_SAM"/>
    <property type="match status" value="1"/>
</dbReference>
<evidence type="ECO:0000313" key="9">
    <source>
        <dbReference type="EMBL" id="MFD1891567.1"/>
    </source>
</evidence>
<organism evidence="9 10">
    <name type="scientific">Luteococcus peritonei</name>
    <dbReference type="NCBI Taxonomy" id="88874"/>
    <lineage>
        <taxon>Bacteria</taxon>
        <taxon>Bacillati</taxon>
        <taxon>Actinomycetota</taxon>
        <taxon>Actinomycetes</taxon>
        <taxon>Propionibacteriales</taxon>
        <taxon>Propionibacteriaceae</taxon>
        <taxon>Luteococcus</taxon>
    </lineage>
</organism>
<comment type="cofactor">
    <cofactor evidence="1">
        <name>[4Fe-4S] cluster</name>
        <dbReference type="ChEBI" id="CHEBI:49883"/>
    </cofactor>
</comment>
<feature type="domain" description="Radical SAM core" evidence="8">
    <location>
        <begin position="56"/>
        <end position="268"/>
    </location>
</feature>
<dbReference type="Pfam" id="PF04055">
    <property type="entry name" value="Radical_SAM"/>
    <property type="match status" value="1"/>
</dbReference>
<dbReference type="Gene3D" id="3.20.20.70">
    <property type="entry name" value="Aldolase class I"/>
    <property type="match status" value="1"/>
</dbReference>